<reference evidence="1" key="1">
    <citation type="submission" date="2018-06" db="EMBL/GenBank/DDBJ databases">
        <authorList>
            <person name="Zhirakovskaya E."/>
        </authorList>
    </citation>
    <scope>NUCLEOTIDE SEQUENCE</scope>
</reference>
<sequence>MIKTITLWGALSLSLFAQNVFSSDKDGHYWIYGVGRQTCETYLEARDTGDYSEISYKNWISGYVTASNRSLENTYTLLGETDFQGALDWIDSYCEKNVKNSIYMAVENMRAVYYRNRKKAR</sequence>
<name>A0A3B0WL88_9ZZZZ</name>
<organism evidence="1">
    <name type="scientific">hydrothermal vent metagenome</name>
    <dbReference type="NCBI Taxonomy" id="652676"/>
    <lineage>
        <taxon>unclassified sequences</taxon>
        <taxon>metagenomes</taxon>
        <taxon>ecological metagenomes</taxon>
    </lineage>
</organism>
<evidence type="ECO:0000313" key="1">
    <source>
        <dbReference type="EMBL" id="VAW56635.1"/>
    </source>
</evidence>
<gene>
    <name evidence="1" type="ORF">MNBD_GAMMA07-2484</name>
</gene>
<dbReference type="AlphaFoldDB" id="A0A3B0WL88"/>
<protein>
    <submittedName>
        <fullName evidence="1">Uncharacterized protein</fullName>
    </submittedName>
</protein>
<accession>A0A3B0WL88</accession>
<proteinExistence type="predicted"/>
<dbReference type="EMBL" id="UOFF01000263">
    <property type="protein sequence ID" value="VAW56635.1"/>
    <property type="molecule type" value="Genomic_DNA"/>
</dbReference>